<dbReference type="Gene3D" id="1.10.10.10">
    <property type="entry name" value="Winged helix-like DNA-binding domain superfamily/Winged helix DNA-binding domain"/>
    <property type="match status" value="1"/>
</dbReference>
<evidence type="ECO:0000313" key="2">
    <source>
        <dbReference type="EMBL" id="MFD2420721.1"/>
    </source>
</evidence>
<dbReference type="RefSeq" id="WP_378268915.1">
    <property type="nucleotide sequence ID" value="NZ_JBHUKR010000020.1"/>
</dbReference>
<dbReference type="Gene3D" id="3.30.420.40">
    <property type="match status" value="2"/>
</dbReference>
<dbReference type="Proteomes" id="UP001597417">
    <property type="component" value="Unassembled WGS sequence"/>
</dbReference>
<comment type="caution">
    <text evidence="2">The sequence shown here is derived from an EMBL/GenBank/DDBJ whole genome shotgun (WGS) entry which is preliminary data.</text>
</comment>
<protein>
    <submittedName>
        <fullName evidence="2">ROK family protein</fullName>
    </submittedName>
</protein>
<proteinExistence type="inferred from homology"/>
<keyword evidence="3" id="KW-1185">Reference proteome</keyword>
<dbReference type="InterPro" id="IPR043129">
    <property type="entry name" value="ATPase_NBD"/>
</dbReference>
<dbReference type="InterPro" id="IPR036388">
    <property type="entry name" value="WH-like_DNA-bd_sf"/>
</dbReference>
<dbReference type="SUPFAM" id="SSF46785">
    <property type="entry name" value="Winged helix' DNA-binding domain"/>
    <property type="match status" value="1"/>
</dbReference>
<reference evidence="3" key="1">
    <citation type="journal article" date="2019" name="Int. J. Syst. Evol. Microbiol.">
        <title>The Global Catalogue of Microorganisms (GCM) 10K type strain sequencing project: providing services to taxonomists for standard genome sequencing and annotation.</title>
        <authorList>
            <consortium name="The Broad Institute Genomics Platform"/>
            <consortium name="The Broad Institute Genome Sequencing Center for Infectious Disease"/>
            <person name="Wu L."/>
            <person name="Ma J."/>
        </authorList>
    </citation>
    <scope>NUCLEOTIDE SEQUENCE [LARGE SCALE GENOMIC DNA]</scope>
    <source>
        <strain evidence="3">CGMCC 4.7645</strain>
    </source>
</reference>
<dbReference type="InterPro" id="IPR000600">
    <property type="entry name" value="ROK"/>
</dbReference>
<dbReference type="SUPFAM" id="SSF53067">
    <property type="entry name" value="Actin-like ATPase domain"/>
    <property type="match status" value="1"/>
</dbReference>
<dbReference type="EMBL" id="JBHUKR010000020">
    <property type="protein sequence ID" value="MFD2420721.1"/>
    <property type="molecule type" value="Genomic_DNA"/>
</dbReference>
<comment type="similarity">
    <text evidence="1">Belongs to the ROK (NagC/XylR) family.</text>
</comment>
<evidence type="ECO:0000313" key="3">
    <source>
        <dbReference type="Proteomes" id="UP001597417"/>
    </source>
</evidence>
<sequence length="392" mass="40398">MSTFAPAVTETGGVREANAAAVLTVVRDKGPLSRGSIGSETSLSAPTVSRQVATLTGLGLLREFPDRRRSGGVGRPGMLVDIDDGVVAACGVHVGVATTTYGLTTPRGRLLGSERIPTPAGPPEDALVRIAARVRTFLRRWPTRTVIGLGFATGGQVDPSGGTVSHDRLGWAGVEVGDLLRRATGLRVYVDGHVPAMANAELLFGAAQRAGSLLYFYARQVVGMAVAVHGRLHRGPGGAGNIAHLDVGSDVACPCGRTGCLEVTVAEGTVVEEAMRRGVIADPDISALRRAAEAGGEEAAGILRDRAVMLGKAVGVLRDVLDPELVVLGGQAVTEAPDFLDDLLGAFAATTTLPGHGIVQVTRFGPDVQAMAACTGLLDQLYQNPLAVLASV</sequence>
<dbReference type="InterPro" id="IPR036390">
    <property type="entry name" value="WH_DNA-bd_sf"/>
</dbReference>
<dbReference type="PANTHER" id="PTHR18964">
    <property type="entry name" value="ROK (REPRESSOR, ORF, KINASE) FAMILY"/>
    <property type="match status" value="1"/>
</dbReference>
<organism evidence="2 3">
    <name type="scientific">Amycolatopsis pigmentata</name>
    <dbReference type="NCBI Taxonomy" id="450801"/>
    <lineage>
        <taxon>Bacteria</taxon>
        <taxon>Bacillati</taxon>
        <taxon>Actinomycetota</taxon>
        <taxon>Actinomycetes</taxon>
        <taxon>Pseudonocardiales</taxon>
        <taxon>Pseudonocardiaceae</taxon>
        <taxon>Amycolatopsis</taxon>
    </lineage>
</organism>
<evidence type="ECO:0000256" key="1">
    <source>
        <dbReference type="ARBA" id="ARBA00006479"/>
    </source>
</evidence>
<name>A0ABW5G0S2_9PSEU</name>
<accession>A0ABW5G0S2</accession>
<dbReference type="Pfam" id="PF00480">
    <property type="entry name" value="ROK"/>
    <property type="match status" value="1"/>
</dbReference>
<dbReference type="PANTHER" id="PTHR18964:SF149">
    <property type="entry name" value="BIFUNCTIONAL UDP-N-ACETYLGLUCOSAMINE 2-EPIMERASE_N-ACETYLMANNOSAMINE KINASE"/>
    <property type="match status" value="1"/>
</dbReference>
<gene>
    <name evidence="2" type="ORF">ACFSXZ_30770</name>
</gene>